<dbReference type="Pfam" id="PF08240">
    <property type="entry name" value="ADH_N"/>
    <property type="match status" value="1"/>
</dbReference>
<evidence type="ECO:0000313" key="3">
    <source>
        <dbReference type="Proteomes" id="UP001207654"/>
    </source>
</evidence>
<dbReference type="CDD" id="cd08267">
    <property type="entry name" value="MDR1"/>
    <property type="match status" value="1"/>
</dbReference>
<dbReference type="InterPro" id="IPR011032">
    <property type="entry name" value="GroES-like_sf"/>
</dbReference>
<sequence length="322" mass="34334">MKAIVCPRYGSPDVLRLEEVDTPAPRDDEVLIAVRAASVNAADCHLMRGEPLIMRLAMGLRGPKYAILGADVAGRVVSVGKNVTRFQPGDEIFGDISDCGFGAFAEYVCAREAKLLPKPANLTFEQAAAVPMAAVTALEGLRGAGGLQAGQRVLILGASGGVGSFAVQLAKALGAEVTAVCGTGKQDMVRSLGADHVIDYTREDVTRTGHPYDLILDAAAYRSIFDFKRTLSPTGTYVLAGGSTGSLFQAMLLGPLVSSSKGRKFRNYLSMPNREHLTFVKELLEAGKVVPFIDRSFPLSEVPDAIRHLEARRTRGKVVITS</sequence>
<organism evidence="2 3">
    <name type="scientific">Archangium lansingense</name>
    <dbReference type="NCBI Taxonomy" id="2995310"/>
    <lineage>
        <taxon>Bacteria</taxon>
        <taxon>Pseudomonadati</taxon>
        <taxon>Myxococcota</taxon>
        <taxon>Myxococcia</taxon>
        <taxon>Myxococcales</taxon>
        <taxon>Cystobacterineae</taxon>
        <taxon>Archangiaceae</taxon>
        <taxon>Archangium</taxon>
    </lineage>
</organism>
<dbReference type="PROSITE" id="PS01162">
    <property type="entry name" value="QOR_ZETA_CRYSTAL"/>
    <property type="match status" value="1"/>
</dbReference>
<dbReference type="Pfam" id="PF13602">
    <property type="entry name" value="ADH_zinc_N_2"/>
    <property type="match status" value="1"/>
</dbReference>
<reference evidence="2 3" key="1">
    <citation type="submission" date="2022-11" db="EMBL/GenBank/DDBJ databases">
        <title>Minimal conservation of predation-associated metabolite biosynthetic gene clusters underscores biosynthetic potential of Myxococcota including descriptions for ten novel species: Archangium lansinium sp. nov., Myxococcus landrumus sp. nov., Nannocystis bai.</title>
        <authorList>
            <person name="Ahearne A."/>
            <person name="Stevens C."/>
            <person name="Phillips K."/>
        </authorList>
    </citation>
    <scope>NUCLEOTIDE SEQUENCE [LARGE SCALE GENOMIC DNA]</scope>
    <source>
        <strain evidence="2 3">MIWBW</strain>
    </source>
</reference>
<dbReference type="InterPro" id="IPR036291">
    <property type="entry name" value="NAD(P)-bd_dom_sf"/>
</dbReference>
<evidence type="ECO:0000259" key="1">
    <source>
        <dbReference type="SMART" id="SM00829"/>
    </source>
</evidence>
<dbReference type="InterPro" id="IPR050700">
    <property type="entry name" value="YIM1/Zinc_Alcohol_DH_Fams"/>
</dbReference>
<dbReference type="SUPFAM" id="SSF50129">
    <property type="entry name" value="GroES-like"/>
    <property type="match status" value="1"/>
</dbReference>
<dbReference type="Gene3D" id="3.90.180.10">
    <property type="entry name" value="Medium-chain alcohol dehydrogenases, catalytic domain"/>
    <property type="match status" value="1"/>
</dbReference>
<name>A0ABT3ZYI3_9BACT</name>
<comment type="caution">
    <text evidence="2">The sequence shown here is derived from an EMBL/GenBank/DDBJ whole genome shotgun (WGS) entry which is preliminary data.</text>
</comment>
<dbReference type="RefSeq" id="WP_267533056.1">
    <property type="nucleotide sequence ID" value="NZ_JAPNKA010000001.1"/>
</dbReference>
<feature type="domain" description="Enoyl reductase (ER)" evidence="1">
    <location>
        <begin position="10"/>
        <end position="320"/>
    </location>
</feature>
<dbReference type="Gene3D" id="3.40.50.720">
    <property type="entry name" value="NAD(P)-binding Rossmann-like Domain"/>
    <property type="match status" value="1"/>
</dbReference>
<protein>
    <submittedName>
        <fullName evidence="2">NAD(P)-dependent alcohol dehydrogenase</fullName>
    </submittedName>
</protein>
<evidence type="ECO:0000313" key="2">
    <source>
        <dbReference type="EMBL" id="MCY1074074.1"/>
    </source>
</evidence>
<dbReference type="EMBL" id="JAPNKA010000001">
    <property type="protein sequence ID" value="MCY1074074.1"/>
    <property type="molecule type" value="Genomic_DNA"/>
</dbReference>
<dbReference type="InterPro" id="IPR013154">
    <property type="entry name" value="ADH-like_N"/>
</dbReference>
<gene>
    <name evidence="2" type="ORF">OV287_06215</name>
</gene>
<proteinExistence type="predicted"/>
<dbReference type="Proteomes" id="UP001207654">
    <property type="component" value="Unassembled WGS sequence"/>
</dbReference>
<dbReference type="PANTHER" id="PTHR11695:SF648">
    <property type="entry name" value="ZINC-BINDING OXIDOREDUCTASE"/>
    <property type="match status" value="1"/>
</dbReference>
<dbReference type="PANTHER" id="PTHR11695">
    <property type="entry name" value="ALCOHOL DEHYDROGENASE RELATED"/>
    <property type="match status" value="1"/>
</dbReference>
<keyword evidence="3" id="KW-1185">Reference proteome</keyword>
<dbReference type="SUPFAM" id="SSF51735">
    <property type="entry name" value="NAD(P)-binding Rossmann-fold domains"/>
    <property type="match status" value="1"/>
</dbReference>
<accession>A0ABT3ZYI3</accession>
<dbReference type="InterPro" id="IPR002364">
    <property type="entry name" value="Quin_OxRdtase/zeta-crystal_CS"/>
</dbReference>
<dbReference type="InterPro" id="IPR020843">
    <property type="entry name" value="ER"/>
</dbReference>
<dbReference type="SMART" id="SM00829">
    <property type="entry name" value="PKS_ER"/>
    <property type="match status" value="1"/>
</dbReference>